<dbReference type="SUPFAM" id="SSF51984">
    <property type="entry name" value="MurCD N-terminal domain"/>
    <property type="match status" value="1"/>
</dbReference>
<comment type="subcellular location">
    <subcellularLocation>
        <location evidence="1 14">Cytoplasm</location>
    </subcellularLocation>
</comment>
<evidence type="ECO:0000256" key="6">
    <source>
        <dbReference type="ARBA" id="ARBA00022618"/>
    </source>
</evidence>
<evidence type="ECO:0000256" key="13">
    <source>
        <dbReference type="ARBA" id="ARBA00047833"/>
    </source>
</evidence>
<dbReference type="InterPro" id="IPR000713">
    <property type="entry name" value="Mur_ligase_N"/>
</dbReference>
<dbReference type="Gene3D" id="3.40.1190.10">
    <property type="entry name" value="Mur-like, catalytic domain"/>
    <property type="match status" value="1"/>
</dbReference>
<dbReference type="SUPFAM" id="SSF53244">
    <property type="entry name" value="MurD-like peptide ligases, peptide-binding domain"/>
    <property type="match status" value="1"/>
</dbReference>
<feature type="domain" description="Mur ligase N-terminal catalytic" evidence="16">
    <location>
        <begin position="27"/>
        <end position="129"/>
    </location>
</feature>
<evidence type="ECO:0000259" key="16">
    <source>
        <dbReference type="Pfam" id="PF01225"/>
    </source>
</evidence>
<comment type="pathway">
    <text evidence="2 14">Cell wall biogenesis; peptidoglycan biosynthesis.</text>
</comment>
<dbReference type="GO" id="GO:0005524">
    <property type="term" value="F:ATP binding"/>
    <property type="evidence" value="ECO:0007669"/>
    <property type="project" value="UniProtKB-UniRule"/>
</dbReference>
<evidence type="ECO:0000256" key="5">
    <source>
        <dbReference type="ARBA" id="ARBA00022598"/>
    </source>
</evidence>
<keyword evidence="10 14" id="KW-0573">Peptidoglycan synthesis</keyword>
<keyword evidence="4 14" id="KW-0963">Cytoplasm</keyword>
<evidence type="ECO:0000256" key="14">
    <source>
        <dbReference type="HAMAP-Rule" id="MF_00046"/>
    </source>
</evidence>
<name>A0A6L6UA22_9FLAO</name>
<keyword evidence="5 14" id="KW-0436">Ligase</keyword>
<dbReference type="InterPro" id="IPR013221">
    <property type="entry name" value="Mur_ligase_cen"/>
</dbReference>
<dbReference type="GO" id="GO:0005737">
    <property type="term" value="C:cytoplasm"/>
    <property type="evidence" value="ECO:0007669"/>
    <property type="project" value="UniProtKB-SubCell"/>
</dbReference>
<dbReference type="InterPro" id="IPR005758">
    <property type="entry name" value="UDP-N-AcMur_Ala_ligase_MurC"/>
</dbReference>
<evidence type="ECO:0000256" key="1">
    <source>
        <dbReference type="ARBA" id="ARBA00004496"/>
    </source>
</evidence>
<evidence type="ECO:0000256" key="9">
    <source>
        <dbReference type="ARBA" id="ARBA00022960"/>
    </source>
</evidence>
<dbReference type="Gene3D" id="3.90.190.20">
    <property type="entry name" value="Mur ligase, C-terminal domain"/>
    <property type="match status" value="1"/>
</dbReference>
<dbReference type="GO" id="GO:0071555">
    <property type="term" value="P:cell wall organization"/>
    <property type="evidence" value="ECO:0007669"/>
    <property type="project" value="UniProtKB-KW"/>
</dbReference>
<dbReference type="Pfam" id="PF08245">
    <property type="entry name" value="Mur_ligase_M"/>
    <property type="match status" value="1"/>
</dbReference>
<reference evidence="19 20" key="1">
    <citation type="submission" date="2019-12" db="EMBL/GenBank/DDBJ databases">
        <authorList>
            <person name="Li J."/>
        </authorList>
    </citation>
    <scope>NUCLEOTIDE SEQUENCE [LARGE SCALE GENOMIC DNA]</scope>
    <source>
        <strain evidence="19 20">HL2-2</strain>
    </source>
</reference>
<sequence>MNINNEHISNSEKALPNGKGLGWATSVYFIGIGGIGMSAIARYFVANGKQVAGYDKTPTEITKALEALGIQIHFEDNIEHINSEFLNPENTLVVYTPAIPKNHSEFNYFKDNGFNVLKRSAVLGEITKQTVCLAVAGTHGKTTTTSILGHLLNTCNVPVTAFLGGISENYNSNLILNGTEVTVVEADEFDRSFLTLSPDLACITSMDADHLDIYGNAEELVKTFKDFTACIKPNGKLFVKNGLPLQGITYGIEDDSDYSAQNISIENGSYIFDVKTPKGIQKGFKFSLPGRHNLSNALAALAMAIEYGCTFNDLAVGLETYKGVQRRFTYQIKTNDFVFIDDYAHHPEEIKAVHQAVREMYPGKKVLAVFQPHLFSRTQDFVDGFAESLSKFDELLLLDIYPARELPIDGVTSKWLLEKIKNPNKKLIQKSEIINEINKSDAKIVLTIGAGDIGAEVKHIKEAFYVKN</sequence>
<dbReference type="Proteomes" id="UP000478208">
    <property type="component" value="Unassembled WGS sequence"/>
</dbReference>
<evidence type="ECO:0000259" key="18">
    <source>
        <dbReference type="Pfam" id="PF08245"/>
    </source>
</evidence>
<dbReference type="Pfam" id="PF01225">
    <property type="entry name" value="Mur_ligase"/>
    <property type="match status" value="1"/>
</dbReference>
<keyword evidence="12 14" id="KW-0961">Cell wall biogenesis/degradation</keyword>
<keyword evidence="9 14" id="KW-0133">Cell shape</keyword>
<evidence type="ECO:0000256" key="11">
    <source>
        <dbReference type="ARBA" id="ARBA00023306"/>
    </source>
</evidence>
<dbReference type="PANTHER" id="PTHR43445:SF3">
    <property type="entry name" value="UDP-N-ACETYLMURAMATE--L-ALANINE LIGASE"/>
    <property type="match status" value="1"/>
</dbReference>
<keyword evidence="8 14" id="KW-0067">ATP-binding</keyword>
<keyword evidence="11 14" id="KW-0131">Cell cycle</keyword>
<protein>
    <recommendedName>
        <fullName evidence="3 14">UDP-N-acetylmuramate--L-alanine ligase</fullName>
        <ecNumber evidence="3 14">6.3.2.8</ecNumber>
    </recommendedName>
    <alternativeName>
        <fullName evidence="14">UDP-N-acetylmuramoyl-L-alanine synthetase</fullName>
    </alternativeName>
</protein>
<dbReference type="InterPro" id="IPR036615">
    <property type="entry name" value="Mur_ligase_C_dom_sf"/>
</dbReference>
<evidence type="ECO:0000256" key="3">
    <source>
        <dbReference type="ARBA" id="ARBA00012211"/>
    </source>
</evidence>
<dbReference type="GO" id="GO:0008360">
    <property type="term" value="P:regulation of cell shape"/>
    <property type="evidence" value="ECO:0007669"/>
    <property type="project" value="UniProtKB-KW"/>
</dbReference>
<dbReference type="GO" id="GO:0009252">
    <property type="term" value="P:peptidoglycan biosynthetic process"/>
    <property type="evidence" value="ECO:0007669"/>
    <property type="project" value="UniProtKB-UniRule"/>
</dbReference>
<evidence type="ECO:0000256" key="4">
    <source>
        <dbReference type="ARBA" id="ARBA00022490"/>
    </source>
</evidence>
<evidence type="ECO:0000256" key="12">
    <source>
        <dbReference type="ARBA" id="ARBA00023316"/>
    </source>
</evidence>
<keyword evidence="20" id="KW-1185">Reference proteome</keyword>
<accession>A0A6L6UA22</accession>
<evidence type="ECO:0000259" key="17">
    <source>
        <dbReference type="Pfam" id="PF02875"/>
    </source>
</evidence>
<comment type="function">
    <text evidence="14">Cell wall formation.</text>
</comment>
<dbReference type="EMBL" id="WOWS01000003">
    <property type="protein sequence ID" value="MUU78859.1"/>
    <property type="molecule type" value="Genomic_DNA"/>
</dbReference>
<comment type="caution">
    <text evidence="19">The sequence shown here is derived from an EMBL/GenBank/DDBJ whole genome shotgun (WGS) entry which is preliminary data.</text>
</comment>
<dbReference type="AlphaFoldDB" id="A0A6L6UA22"/>
<evidence type="ECO:0000256" key="10">
    <source>
        <dbReference type="ARBA" id="ARBA00022984"/>
    </source>
</evidence>
<dbReference type="UniPathway" id="UPA00219"/>
<comment type="similarity">
    <text evidence="14">Belongs to the MurCDEF family.</text>
</comment>
<feature type="binding site" evidence="14">
    <location>
        <begin position="137"/>
        <end position="143"/>
    </location>
    <ligand>
        <name>ATP</name>
        <dbReference type="ChEBI" id="CHEBI:30616"/>
    </ligand>
</feature>
<dbReference type="InterPro" id="IPR004101">
    <property type="entry name" value="Mur_ligase_C"/>
</dbReference>
<dbReference type="InterPro" id="IPR036565">
    <property type="entry name" value="Mur-like_cat_sf"/>
</dbReference>
<dbReference type="Gene3D" id="3.40.50.720">
    <property type="entry name" value="NAD(P)-binding Rossmann-like Domain"/>
    <property type="match status" value="1"/>
</dbReference>
<evidence type="ECO:0000313" key="20">
    <source>
        <dbReference type="Proteomes" id="UP000478208"/>
    </source>
</evidence>
<evidence type="ECO:0000256" key="7">
    <source>
        <dbReference type="ARBA" id="ARBA00022741"/>
    </source>
</evidence>
<evidence type="ECO:0000256" key="8">
    <source>
        <dbReference type="ARBA" id="ARBA00022840"/>
    </source>
</evidence>
<evidence type="ECO:0000256" key="2">
    <source>
        <dbReference type="ARBA" id="ARBA00004752"/>
    </source>
</evidence>
<dbReference type="PANTHER" id="PTHR43445">
    <property type="entry name" value="UDP-N-ACETYLMURAMATE--L-ALANINE LIGASE-RELATED"/>
    <property type="match status" value="1"/>
</dbReference>
<evidence type="ECO:0000313" key="19">
    <source>
        <dbReference type="EMBL" id="MUU78859.1"/>
    </source>
</evidence>
<feature type="transmembrane region" description="Helical" evidence="15">
    <location>
        <begin position="21"/>
        <end position="45"/>
    </location>
</feature>
<organism evidence="19 20">
    <name type="scientific">Winogradskyella endarachnes</name>
    <dbReference type="NCBI Taxonomy" id="2681965"/>
    <lineage>
        <taxon>Bacteria</taxon>
        <taxon>Pseudomonadati</taxon>
        <taxon>Bacteroidota</taxon>
        <taxon>Flavobacteriia</taxon>
        <taxon>Flavobacteriales</taxon>
        <taxon>Flavobacteriaceae</taxon>
        <taxon>Winogradskyella</taxon>
    </lineage>
</organism>
<evidence type="ECO:0000256" key="15">
    <source>
        <dbReference type="SAM" id="Phobius"/>
    </source>
</evidence>
<dbReference type="HAMAP" id="MF_00046">
    <property type="entry name" value="MurC"/>
    <property type="match status" value="1"/>
</dbReference>
<dbReference type="EC" id="6.3.2.8" evidence="3 14"/>
<dbReference type="NCBIfam" id="TIGR01082">
    <property type="entry name" value="murC"/>
    <property type="match status" value="1"/>
</dbReference>
<dbReference type="Pfam" id="PF02875">
    <property type="entry name" value="Mur_ligase_C"/>
    <property type="match status" value="1"/>
</dbReference>
<feature type="domain" description="Mur ligase C-terminal" evidence="17">
    <location>
        <begin position="326"/>
        <end position="450"/>
    </location>
</feature>
<feature type="domain" description="Mur ligase central" evidence="18">
    <location>
        <begin position="135"/>
        <end position="304"/>
    </location>
</feature>
<keyword evidence="7 14" id="KW-0547">Nucleotide-binding</keyword>
<dbReference type="GO" id="GO:0008763">
    <property type="term" value="F:UDP-N-acetylmuramate-L-alanine ligase activity"/>
    <property type="evidence" value="ECO:0007669"/>
    <property type="project" value="UniProtKB-UniRule"/>
</dbReference>
<proteinExistence type="inferred from homology"/>
<keyword evidence="15" id="KW-0812">Transmembrane</keyword>
<keyword evidence="15" id="KW-0472">Membrane</keyword>
<dbReference type="GO" id="GO:0051301">
    <property type="term" value="P:cell division"/>
    <property type="evidence" value="ECO:0007669"/>
    <property type="project" value="UniProtKB-KW"/>
</dbReference>
<keyword evidence="15" id="KW-1133">Transmembrane helix</keyword>
<dbReference type="SUPFAM" id="SSF53623">
    <property type="entry name" value="MurD-like peptide ligases, catalytic domain"/>
    <property type="match status" value="1"/>
</dbReference>
<keyword evidence="6 14" id="KW-0132">Cell division</keyword>
<comment type="catalytic activity">
    <reaction evidence="13 14">
        <text>UDP-N-acetyl-alpha-D-muramate + L-alanine + ATP = UDP-N-acetyl-alpha-D-muramoyl-L-alanine + ADP + phosphate + H(+)</text>
        <dbReference type="Rhea" id="RHEA:23372"/>
        <dbReference type="ChEBI" id="CHEBI:15378"/>
        <dbReference type="ChEBI" id="CHEBI:30616"/>
        <dbReference type="ChEBI" id="CHEBI:43474"/>
        <dbReference type="ChEBI" id="CHEBI:57972"/>
        <dbReference type="ChEBI" id="CHEBI:70757"/>
        <dbReference type="ChEBI" id="CHEBI:83898"/>
        <dbReference type="ChEBI" id="CHEBI:456216"/>
        <dbReference type="EC" id="6.3.2.8"/>
    </reaction>
</comment>
<dbReference type="InterPro" id="IPR050061">
    <property type="entry name" value="MurCDEF_pg_biosynth"/>
</dbReference>
<gene>
    <name evidence="14" type="primary">murC</name>
    <name evidence="19" type="ORF">GN138_10420</name>
</gene>